<organism evidence="2 3">
    <name type="scientific">Candidatus Bilophila faecipullorum</name>
    <dbReference type="NCBI Taxonomy" id="2838482"/>
    <lineage>
        <taxon>Bacteria</taxon>
        <taxon>Pseudomonadati</taxon>
        <taxon>Thermodesulfobacteriota</taxon>
        <taxon>Desulfovibrionia</taxon>
        <taxon>Desulfovibrionales</taxon>
        <taxon>Desulfovibrionaceae</taxon>
        <taxon>Bilophila</taxon>
    </lineage>
</organism>
<dbReference type="AlphaFoldDB" id="A0A9D1U9N2"/>
<accession>A0A9D1U9N2</accession>
<evidence type="ECO:0000313" key="3">
    <source>
        <dbReference type="Proteomes" id="UP000824264"/>
    </source>
</evidence>
<gene>
    <name evidence="2" type="ORF">H9874_04425</name>
</gene>
<reference evidence="2" key="2">
    <citation type="submission" date="2021-04" db="EMBL/GenBank/DDBJ databases">
        <authorList>
            <person name="Gilroy R."/>
        </authorList>
    </citation>
    <scope>NUCLEOTIDE SEQUENCE</scope>
    <source>
        <strain evidence="2">ChiSxjej5B17-1746</strain>
    </source>
</reference>
<evidence type="ECO:0000256" key="1">
    <source>
        <dbReference type="SAM" id="Coils"/>
    </source>
</evidence>
<proteinExistence type="predicted"/>
<dbReference type="EMBL" id="DXGI01000159">
    <property type="protein sequence ID" value="HIW78375.1"/>
    <property type="molecule type" value="Genomic_DNA"/>
</dbReference>
<dbReference type="Proteomes" id="UP000824264">
    <property type="component" value="Unassembled WGS sequence"/>
</dbReference>
<name>A0A9D1U9N2_9BACT</name>
<sequence>MNDAEIEELVDEVRRCERALQQAKNALEVAKRDAAIAACPYREGDLVSGWDRDGTSPGKIDKILFVPSYPYYDLRVLPITDGGKPSRRHRYAYNVLDVKPYEGDE</sequence>
<protein>
    <submittedName>
        <fullName evidence="2">Uncharacterized protein</fullName>
    </submittedName>
</protein>
<evidence type="ECO:0000313" key="2">
    <source>
        <dbReference type="EMBL" id="HIW78375.1"/>
    </source>
</evidence>
<keyword evidence="1" id="KW-0175">Coiled coil</keyword>
<feature type="coiled-coil region" evidence="1">
    <location>
        <begin position="6"/>
        <end position="33"/>
    </location>
</feature>
<comment type="caution">
    <text evidence="2">The sequence shown here is derived from an EMBL/GenBank/DDBJ whole genome shotgun (WGS) entry which is preliminary data.</text>
</comment>
<reference evidence="2" key="1">
    <citation type="journal article" date="2021" name="PeerJ">
        <title>Extensive microbial diversity within the chicken gut microbiome revealed by metagenomics and culture.</title>
        <authorList>
            <person name="Gilroy R."/>
            <person name="Ravi A."/>
            <person name="Getino M."/>
            <person name="Pursley I."/>
            <person name="Horton D.L."/>
            <person name="Alikhan N.F."/>
            <person name="Baker D."/>
            <person name="Gharbi K."/>
            <person name="Hall N."/>
            <person name="Watson M."/>
            <person name="Adriaenssens E.M."/>
            <person name="Foster-Nyarko E."/>
            <person name="Jarju S."/>
            <person name="Secka A."/>
            <person name="Antonio M."/>
            <person name="Oren A."/>
            <person name="Chaudhuri R.R."/>
            <person name="La Ragione R."/>
            <person name="Hildebrand F."/>
            <person name="Pallen M.J."/>
        </authorList>
    </citation>
    <scope>NUCLEOTIDE SEQUENCE</scope>
    <source>
        <strain evidence="2">ChiSxjej5B17-1746</strain>
    </source>
</reference>